<keyword evidence="2" id="KW-0812">Transmembrane</keyword>
<feature type="transmembrane region" description="Helical" evidence="2">
    <location>
        <begin position="146"/>
        <end position="168"/>
    </location>
</feature>
<feature type="compositionally biased region" description="Polar residues" evidence="1">
    <location>
        <begin position="7"/>
        <end position="25"/>
    </location>
</feature>
<dbReference type="Proteomes" id="UP000566819">
    <property type="component" value="Unassembled WGS sequence"/>
</dbReference>
<feature type="transmembrane region" description="Helical" evidence="2">
    <location>
        <begin position="100"/>
        <end position="125"/>
    </location>
</feature>
<dbReference type="PANTHER" id="PTHR35041">
    <property type="entry name" value="MEDIATOR OF RNA POLYMERASE II TRANSCRIPTION SUBUNIT 1"/>
    <property type="match status" value="1"/>
</dbReference>
<evidence type="ECO:0000256" key="2">
    <source>
        <dbReference type="SAM" id="Phobius"/>
    </source>
</evidence>
<evidence type="ECO:0000313" key="4">
    <source>
        <dbReference type="Proteomes" id="UP000566819"/>
    </source>
</evidence>
<feature type="transmembrane region" description="Helical" evidence="2">
    <location>
        <begin position="54"/>
        <end position="77"/>
    </location>
</feature>
<feature type="region of interest" description="Disordered" evidence="1">
    <location>
        <begin position="1"/>
        <end position="38"/>
    </location>
</feature>
<feature type="transmembrane region" description="Helical" evidence="2">
    <location>
        <begin position="577"/>
        <end position="599"/>
    </location>
</feature>
<reference evidence="3 4" key="1">
    <citation type="submission" date="2020-03" db="EMBL/GenBank/DDBJ databases">
        <title>Draft Genome Sequence of Cudoniella acicularis.</title>
        <authorList>
            <person name="Buettner E."/>
            <person name="Kellner H."/>
        </authorList>
    </citation>
    <scope>NUCLEOTIDE SEQUENCE [LARGE SCALE GENOMIC DNA]</scope>
    <source>
        <strain evidence="3 4">DSM 108380</strain>
    </source>
</reference>
<keyword evidence="2" id="KW-1133">Transmembrane helix</keyword>
<keyword evidence="4" id="KW-1185">Reference proteome</keyword>
<accession>A0A8H4RYK6</accession>
<name>A0A8H4RYK6_9HELO</name>
<dbReference type="AlphaFoldDB" id="A0A8H4RYK6"/>
<sequence length="685" mass="73903">MSRSFHHNTTTFGRTDWSASKPTLQSSTTGGSGPSSKDPAAITSTWGIGWWTPALMILCYVLALLIAIAHLLLFRFIDGKQADGPQEVVSQTFVATASNVLANAFGICLRSALGIAFVQHLWRLLRASAMKVSTIEDLFSVRSNPFLLFKIAVLRAAPVLCVCVIIVLGSQVATSFPPGAINVVTSQQTSFSTVGIPFFNASFMGNGSGVDASAYSFTTIDPDVGDGGFVPHNFDGFKGSNLITRIARQVLISGEALDMVSPCGVNCSYVMEFEGPWIECENSSSTFVFQSNATNDVRSNNFTIYDGQWFAPSNADSARIFYNGTYTLANFSASFLTPISINYTVDSFGEKNATANIQKEIITCSPARAAFTVNNTYTNNILNRTYSANPISKLINLALLTHEGVVPVPGLVTLNDTFGTQPANWTETTQTYYRDMNIMAIFDSVLSWVDGSFVGYLAASQEVGNLPKNQTTAIDLTTPSWEDIVSTSALGVSHSSGAVDNPLNIVDSTRFNNNFGQYDAFNSSGPQFNVTQDLLNDYLFQMTSSLMVAYRNWNTTANATVFTPTNIYSFNQPLSLILPYFLTLAVSFPFMILGSIALIRNGVSANDGFIQLIATSTGSAALDNAAAGACLGGSESVPRELKDLKIRFGELIGRDDVDVKRAGFGIEEEIVPLTKGATYGIAKWI</sequence>
<organism evidence="3 4">
    <name type="scientific">Cudoniella acicularis</name>
    <dbReference type="NCBI Taxonomy" id="354080"/>
    <lineage>
        <taxon>Eukaryota</taxon>
        <taxon>Fungi</taxon>
        <taxon>Dikarya</taxon>
        <taxon>Ascomycota</taxon>
        <taxon>Pezizomycotina</taxon>
        <taxon>Leotiomycetes</taxon>
        <taxon>Helotiales</taxon>
        <taxon>Tricladiaceae</taxon>
        <taxon>Cudoniella</taxon>
    </lineage>
</organism>
<dbReference type="EMBL" id="JAAMPI010000046">
    <property type="protein sequence ID" value="KAF4636862.1"/>
    <property type="molecule type" value="Genomic_DNA"/>
</dbReference>
<dbReference type="OrthoDB" id="5322539at2759"/>
<evidence type="ECO:0000256" key="1">
    <source>
        <dbReference type="SAM" id="MobiDB-lite"/>
    </source>
</evidence>
<gene>
    <name evidence="3" type="ORF">G7Y89_g1230</name>
</gene>
<protein>
    <submittedName>
        <fullName evidence="3">Uncharacterized protein</fullName>
    </submittedName>
</protein>
<evidence type="ECO:0000313" key="3">
    <source>
        <dbReference type="EMBL" id="KAF4636862.1"/>
    </source>
</evidence>
<keyword evidence="2" id="KW-0472">Membrane</keyword>
<proteinExistence type="predicted"/>
<dbReference type="PANTHER" id="PTHR35041:SF6">
    <property type="entry name" value="FORMYLMETHIONINE DEFORMYLASE-LIKE PROTEIN-RELATED"/>
    <property type="match status" value="1"/>
</dbReference>
<comment type="caution">
    <text evidence="3">The sequence shown here is derived from an EMBL/GenBank/DDBJ whole genome shotgun (WGS) entry which is preliminary data.</text>
</comment>